<dbReference type="FunFam" id="3.40.50.720:FF:000084">
    <property type="entry name" value="Short-chain dehydrogenase reductase"/>
    <property type="match status" value="1"/>
</dbReference>
<dbReference type="PANTHER" id="PTHR43008:SF4">
    <property type="entry name" value="CHAIN DEHYDROGENASE, PUTATIVE (AFU_ORTHOLOGUE AFUA_4G08710)-RELATED"/>
    <property type="match status" value="1"/>
</dbReference>
<evidence type="ECO:0000313" key="4">
    <source>
        <dbReference type="EMBL" id="GIL39136.1"/>
    </source>
</evidence>
<dbReference type="Gene3D" id="3.40.50.720">
    <property type="entry name" value="NAD(P)-binding Rossmann-like Domain"/>
    <property type="match status" value="1"/>
</dbReference>
<dbReference type="Pfam" id="PF00106">
    <property type="entry name" value="adh_short"/>
    <property type="match status" value="1"/>
</dbReference>
<dbReference type="RefSeq" id="WP_420242234.1">
    <property type="nucleotide sequence ID" value="NZ_BOPV01000001.1"/>
</dbReference>
<comment type="caution">
    <text evidence="4">The sequence shown here is derived from an EMBL/GenBank/DDBJ whole genome shotgun (WGS) entry which is preliminary data.</text>
</comment>
<evidence type="ECO:0000256" key="3">
    <source>
        <dbReference type="RuleBase" id="RU000363"/>
    </source>
</evidence>
<protein>
    <submittedName>
        <fullName evidence="4">3-phenylpropionate-dihydrodiol/cinnamic acid-dihydrodiol dehydrogenase</fullName>
    </submittedName>
</protein>
<dbReference type="InterPro" id="IPR036291">
    <property type="entry name" value="NAD(P)-bd_dom_sf"/>
</dbReference>
<dbReference type="NCBIfam" id="NF004849">
    <property type="entry name" value="PRK06200.1"/>
    <property type="match status" value="1"/>
</dbReference>
<dbReference type="GO" id="GO:0050664">
    <property type="term" value="F:oxidoreductase activity, acting on NAD(P)H, oxygen as acceptor"/>
    <property type="evidence" value="ECO:0007669"/>
    <property type="project" value="TreeGrafter"/>
</dbReference>
<dbReference type="Proteomes" id="UP000681075">
    <property type="component" value="Unassembled WGS sequence"/>
</dbReference>
<dbReference type="PROSITE" id="PS00061">
    <property type="entry name" value="ADH_SHORT"/>
    <property type="match status" value="1"/>
</dbReference>
<accession>A0A8S8XD26</accession>
<dbReference type="EMBL" id="BOPV01000001">
    <property type="protein sequence ID" value="GIL39136.1"/>
    <property type="molecule type" value="Genomic_DNA"/>
</dbReference>
<dbReference type="InterPro" id="IPR002347">
    <property type="entry name" value="SDR_fam"/>
</dbReference>
<organism evidence="4 5">
    <name type="scientific">Roseiterribacter gracilis</name>
    <dbReference type="NCBI Taxonomy" id="2812848"/>
    <lineage>
        <taxon>Bacteria</taxon>
        <taxon>Pseudomonadati</taxon>
        <taxon>Pseudomonadota</taxon>
        <taxon>Alphaproteobacteria</taxon>
        <taxon>Rhodospirillales</taxon>
        <taxon>Roseiterribacteraceae</taxon>
        <taxon>Roseiterribacter</taxon>
    </lineage>
</organism>
<evidence type="ECO:0000256" key="2">
    <source>
        <dbReference type="ARBA" id="ARBA00023002"/>
    </source>
</evidence>
<reference evidence="4" key="1">
    <citation type="submission" date="2021-02" db="EMBL/GenBank/DDBJ databases">
        <title>Genome sequence of Rhodospirillales sp. strain TMPK1 isolated from soil.</title>
        <authorList>
            <person name="Nakai R."/>
            <person name="Kusada H."/>
            <person name="Tamaki H."/>
        </authorList>
    </citation>
    <scope>NUCLEOTIDE SEQUENCE</scope>
    <source>
        <strain evidence="4">TMPK1</strain>
    </source>
</reference>
<keyword evidence="5" id="KW-1185">Reference proteome</keyword>
<evidence type="ECO:0000313" key="5">
    <source>
        <dbReference type="Proteomes" id="UP000681075"/>
    </source>
</evidence>
<evidence type="ECO:0000256" key="1">
    <source>
        <dbReference type="ARBA" id="ARBA00006484"/>
    </source>
</evidence>
<sequence>MREGGWLNGYGAVVTGGGAGIGRAIVDRYVAEGARVTVLLRSQAQADALRDVHGDRVSPVLGDVRSAADNRAAVDDAVRRWGALDVFVGNAGVYDFFRRLDSFAPDELEAGFDELFAVNVKAYLLGAQASIAALRASSGSMIFTLSSSSFYAGGGGALYVTSKHAAVGLVRQLAYELAPEIRVNAVAPGGTRTDLAGIASAGLGETRLSDVAGFAEKVAKGVPLGFLSEPADHAGHYVLLASRRDSRFTTAAIVQSDGGMAVRGAGRRTPKPEAA</sequence>
<keyword evidence="2" id="KW-0560">Oxidoreductase</keyword>
<proteinExistence type="inferred from homology"/>
<dbReference type="SUPFAM" id="SSF51735">
    <property type="entry name" value="NAD(P)-binding Rossmann-fold domains"/>
    <property type="match status" value="1"/>
</dbReference>
<dbReference type="PRINTS" id="PR00081">
    <property type="entry name" value="GDHRDH"/>
</dbReference>
<dbReference type="InterPro" id="IPR020904">
    <property type="entry name" value="Sc_DH/Rdtase_CS"/>
</dbReference>
<dbReference type="PRINTS" id="PR00080">
    <property type="entry name" value="SDRFAMILY"/>
</dbReference>
<dbReference type="PANTHER" id="PTHR43008">
    <property type="entry name" value="BENZIL REDUCTASE"/>
    <property type="match status" value="1"/>
</dbReference>
<dbReference type="AlphaFoldDB" id="A0A8S8XD26"/>
<comment type="similarity">
    <text evidence="1 3">Belongs to the short-chain dehydrogenases/reductases (SDR) family.</text>
</comment>
<gene>
    <name evidence="4" type="primary">hcaB</name>
    <name evidence="4" type="ORF">TMPK1_13730</name>
</gene>
<name>A0A8S8XD26_9PROT</name>